<name>A0AAW2U3L1_9LAMI</name>
<organism evidence="1">
    <name type="scientific">Sesamum latifolium</name>
    <dbReference type="NCBI Taxonomy" id="2727402"/>
    <lineage>
        <taxon>Eukaryota</taxon>
        <taxon>Viridiplantae</taxon>
        <taxon>Streptophyta</taxon>
        <taxon>Embryophyta</taxon>
        <taxon>Tracheophyta</taxon>
        <taxon>Spermatophyta</taxon>
        <taxon>Magnoliopsida</taxon>
        <taxon>eudicotyledons</taxon>
        <taxon>Gunneridae</taxon>
        <taxon>Pentapetalae</taxon>
        <taxon>asterids</taxon>
        <taxon>lamiids</taxon>
        <taxon>Lamiales</taxon>
        <taxon>Pedaliaceae</taxon>
        <taxon>Sesamum</taxon>
    </lineage>
</organism>
<evidence type="ECO:0000313" key="1">
    <source>
        <dbReference type="EMBL" id="KAL0411424.1"/>
    </source>
</evidence>
<reference evidence="1" key="1">
    <citation type="submission" date="2020-06" db="EMBL/GenBank/DDBJ databases">
        <authorList>
            <person name="Li T."/>
            <person name="Hu X."/>
            <person name="Zhang T."/>
            <person name="Song X."/>
            <person name="Zhang H."/>
            <person name="Dai N."/>
            <person name="Sheng W."/>
            <person name="Hou X."/>
            <person name="Wei L."/>
        </authorList>
    </citation>
    <scope>NUCLEOTIDE SEQUENCE</scope>
    <source>
        <strain evidence="1">KEN1</strain>
        <tissue evidence="1">Leaf</tissue>
    </source>
</reference>
<accession>A0AAW2U3L1</accession>
<gene>
    <name evidence="1" type="ORF">Slati_3732100</name>
</gene>
<proteinExistence type="predicted"/>
<comment type="caution">
    <text evidence="1">The sequence shown here is derived from an EMBL/GenBank/DDBJ whole genome shotgun (WGS) entry which is preliminary data.</text>
</comment>
<protein>
    <submittedName>
        <fullName evidence="1">Uncharacterized protein</fullName>
    </submittedName>
</protein>
<dbReference type="EMBL" id="JACGWN010000013">
    <property type="protein sequence ID" value="KAL0411424.1"/>
    <property type="molecule type" value="Genomic_DNA"/>
</dbReference>
<sequence length="111" mass="12446">MDKAARRPRGSKVASHELAGCKLTRSLGTRSLATRSLVTRSLATRSLVTRLLASRLQVASSPGRWLASDLRELEAADWSFGKESLTSKVFFWKESCRSLLIWNKEIITCKH</sequence>
<reference evidence="1" key="2">
    <citation type="journal article" date="2024" name="Plant">
        <title>Genomic evolution and insights into agronomic trait innovations of Sesamum species.</title>
        <authorList>
            <person name="Miao H."/>
            <person name="Wang L."/>
            <person name="Qu L."/>
            <person name="Liu H."/>
            <person name="Sun Y."/>
            <person name="Le M."/>
            <person name="Wang Q."/>
            <person name="Wei S."/>
            <person name="Zheng Y."/>
            <person name="Lin W."/>
            <person name="Duan Y."/>
            <person name="Cao H."/>
            <person name="Xiong S."/>
            <person name="Wang X."/>
            <person name="Wei L."/>
            <person name="Li C."/>
            <person name="Ma Q."/>
            <person name="Ju M."/>
            <person name="Zhao R."/>
            <person name="Li G."/>
            <person name="Mu C."/>
            <person name="Tian Q."/>
            <person name="Mei H."/>
            <person name="Zhang T."/>
            <person name="Gao T."/>
            <person name="Zhang H."/>
        </authorList>
    </citation>
    <scope>NUCLEOTIDE SEQUENCE</scope>
    <source>
        <strain evidence="1">KEN1</strain>
    </source>
</reference>
<dbReference type="AlphaFoldDB" id="A0AAW2U3L1"/>